<feature type="signal peptide" evidence="2">
    <location>
        <begin position="1"/>
        <end position="22"/>
    </location>
</feature>
<dbReference type="SUPFAM" id="SSF52833">
    <property type="entry name" value="Thioredoxin-like"/>
    <property type="match status" value="1"/>
</dbReference>
<feature type="compositionally biased region" description="Low complexity" evidence="1">
    <location>
        <begin position="400"/>
        <end position="420"/>
    </location>
</feature>
<feature type="compositionally biased region" description="Basic and acidic residues" evidence="1">
    <location>
        <begin position="426"/>
        <end position="447"/>
    </location>
</feature>
<dbReference type="EMBL" id="LT594501">
    <property type="protein sequence ID" value="SBT72334.1"/>
    <property type="molecule type" value="Genomic_DNA"/>
</dbReference>
<dbReference type="VEuPathDB" id="PlasmoDB:PmUG01_13039700"/>
<keyword evidence="2" id="KW-0732">Signal</keyword>
<feature type="chain" id="PRO_5008677732" evidence="2">
    <location>
        <begin position="23"/>
        <end position="680"/>
    </location>
</feature>
<dbReference type="Pfam" id="PF13905">
    <property type="entry name" value="Thioredoxin_8"/>
    <property type="match status" value="1"/>
</dbReference>
<dbReference type="GO" id="GO:0031397">
    <property type="term" value="P:negative regulation of protein ubiquitination"/>
    <property type="evidence" value="ECO:0007669"/>
    <property type="project" value="TreeGrafter"/>
</dbReference>
<evidence type="ECO:0000259" key="3">
    <source>
        <dbReference type="Pfam" id="PF13905"/>
    </source>
</evidence>
<protein>
    <submittedName>
        <fullName evidence="4">Thioredoxin-like protein, putative</fullName>
    </submittedName>
</protein>
<dbReference type="Gene3D" id="3.40.30.10">
    <property type="entry name" value="Glutaredoxin"/>
    <property type="match status" value="1"/>
</dbReference>
<feature type="compositionally biased region" description="Polar residues" evidence="1">
    <location>
        <begin position="448"/>
        <end position="458"/>
    </location>
</feature>
<gene>
    <name evidence="4" type="primary">PmlGA01_130033000</name>
    <name evidence="4" type="ORF">PMLGA01_130033000</name>
</gene>
<accession>A0A1C3KFC0</accession>
<dbReference type="InterPro" id="IPR012336">
    <property type="entry name" value="Thioredoxin-like_fold"/>
</dbReference>
<evidence type="ECO:0000256" key="1">
    <source>
        <dbReference type="SAM" id="MobiDB-lite"/>
    </source>
</evidence>
<feature type="compositionally biased region" description="Basic and acidic residues" evidence="1">
    <location>
        <begin position="384"/>
        <end position="399"/>
    </location>
</feature>
<reference evidence="4 5" key="1">
    <citation type="submission" date="2016-06" db="EMBL/GenBank/DDBJ databases">
        <authorList>
            <consortium name="Pathogen Informatics"/>
        </authorList>
    </citation>
    <scope>NUCLEOTIDE SEQUENCE [LARGE SCALE GENOMIC DNA]</scope>
    <source>
        <strain evidence="4">PmlGA01</strain>
    </source>
</reference>
<evidence type="ECO:0000313" key="4">
    <source>
        <dbReference type="EMBL" id="SBT72334.1"/>
    </source>
</evidence>
<dbReference type="Proteomes" id="UP000219799">
    <property type="component" value="Chromosome 13"/>
</dbReference>
<dbReference type="PANTHER" id="PTHR46472">
    <property type="entry name" value="NUCLEOREDOXIN"/>
    <property type="match status" value="1"/>
</dbReference>
<evidence type="ECO:0000256" key="2">
    <source>
        <dbReference type="SAM" id="SignalP"/>
    </source>
</evidence>
<dbReference type="PANTHER" id="PTHR46472:SF1">
    <property type="entry name" value="NUCLEOREDOXIN"/>
    <property type="match status" value="1"/>
</dbReference>
<dbReference type="GO" id="GO:0004791">
    <property type="term" value="F:thioredoxin-disulfide reductase (NADPH) activity"/>
    <property type="evidence" value="ECO:0007669"/>
    <property type="project" value="TreeGrafter"/>
</dbReference>
<feature type="domain" description="Thioredoxin-like fold" evidence="3">
    <location>
        <begin position="176"/>
        <end position="276"/>
    </location>
</feature>
<dbReference type="AlphaFoldDB" id="A0A1C3KFC0"/>
<evidence type="ECO:0000313" key="5">
    <source>
        <dbReference type="Proteomes" id="UP000219799"/>
    </source>
</evidence>
<dbReference type="GO" id="GO:0005634">
    <property type="term" value="C:nucleus"/>
    <property type="evidence" value="ECO:0007669"/>
    <property type="project" value="TreeGrafter"/>
</dbReference>
<organism evidence="4 5">
    <name type="scientific">Plasmodium malariae</name>
    <dbReference type="NCBI Taxonomy" id="5858"/>
    <lineage>
        <taxon>Eukaryota</taxon>
        <taxon>Sar</taxon>
        <taxon>Alveolata</taxon>
        <taxon>Apicomplexa</taxon>
        <taxon>Aconoidasida</taxon>
        <taxon>Haemosporida</taxon>
        <taxon>Plasmodiidae</taxon>
        <taxon>Plasmodium</taxon>
        <taxon>Plasmodium (Plasmodium)</taxon>
    </lineage>
</organism>
<dbReference type="GO" id="GO:0030178">
    <property type="term" value="P:negative regulation of Wnt signaling pathway"/>
    <property type="evidence" value="ECO:0007669"/>
    <property type="project" value="TreeGrafter"/>
</dbReference>
<name>A0A1C3KFC0_PLAMA</name>
<proteinExistence type="predicted"/>
<feature type="compositionally biased region" description="Polar residues" evidence="1">
    <location>
        <begin position="371"/>
        <end position="383"/>
    </location>
</feature>
<sequence length="680" mass="79941">MTKTLLFFIFQVFAICVKNVKSVNHKKSFTINHVNIPVGLRTNKHRKFAYVDLRRNKSEEGRRNLLEGNLSRQKCPLRKVSLKGLISVTGISIPLFLASLLIYNKLRFDNKNLSDAEKIMGKYLYKHEKNLFFGNNYDDEKPYNIFYIISNIYNNVITFINFYINVKKVCTKENANEYTILFFHSYNVDKFLRARNIKTYADRLKDIYKEINKNNNVNVVYVPLDSKLLFNIKHFSNMNNWYSVLFHDKRHILKLIKNYNIMNIPTMVLLDKNMNIINDNINYLLLYESKHFPYKNVNNFTYINHVYDKNNNKYNFKDLNSDYIVFYFNNDKDNKEDMQSLLRIKKKLAKKNIKLDIIYIKDMERKKGGKNNKSSADNVIGSSSKKDDPSEGTKEEHNNDNSSSNNNNENKNKNNINYNNGGNGDDNNKSNKNGKGEKEDKQDDSNKETFSLNNGKYSDTNEDKGSANYLDDVYYLGSQENNAIYKLLLYDIFDVTFKPVSILANKKGNILNKYINVSKKDNEISTFILNNHKSLNEQVNEKNYMFKYDNISNLSNLNVFAPIFILFSEKLDFDLLNQYDSLIEEYNKNRKGKRINFYFLLNEDKKYEALKKLCSVNDTTQVLILDLFNQKLFKENINNINIIQKVNGKSVINKENFFNFVNRYYNDDLYSSTIVLTKEA</sequence>
<dbReference type="InterPro" id="IPR036249">
    <property type="entry name" value="Thioredoxin-like_sf"/>
</dbReference>
<feature type="region of interest" description="Disordered" evidence="1">
    <location>
        <begin position="367"/>
        <end position="463"/>
    </location>
</feature>